<evidence type="ECO:0000313" key="10">
    <source>
        <dbReference type="Proteomes" id="UP001153620"/>
    </source>
</evidence>
<keyword evidence="4" id="KW-0479">Metal-binding</keyword>
<sequence length="179" mass="20478">MGNTIHKSVSTSENNYPTPEIATLSETDVENIQRTWKIPAAAPHDSATLIFYTFLEKFPHNQQKFPAFKDKPLAELKDTVEFRAHSSRIFNVFSSVVDGLDKDTEMMKGIKKIVADVGKFHAKKKVTKKSHIEVREVIVEVLCAACKLNDEEKESWTKLLDIFFHVMFECIDGRSEQFL</sequence>
<dbReference type="Pfam" id="PF00042">
    <property type="entry name" value="Globin"/>
    <property type="match status" value="1"/>
</dbReference>
<keyword evidence="5" id="KW-0408">Iron</keyword>
<evidence type="ECO:0000256" key="7">
    <source>
        <dbReference type="SAM" id="MobiDB-lite"/>
    </source>
</evidence>
<evidence type="ECO:0000256" key="5">
    <source>
        <dbReference type="ARBA" id="ARBA00023004"/>
    </source>
</evidence>
<feature type="domain" description="Globin" evidence="8">
    <location>
        <begin position="23"/>
        <end position="172"/>
    </location>
</feature>
<evidence type="ECO:0000256" key="1">
    <source>
        <dbReference type="ARBA" id="ARBA00022448"/>
    </source>
</evidence>
<dbReference type="InterPro" id="IPR009050">
    <property type="entry name" value="Globin-like_sf"/>
</dbReference>
<evidence type="ECO:0000256" key="3">
    <source>
        <dbReference type="ARBA" id="ARBA00022621"/>
    </source>
</evidence>
<organism evidence="9 10">
    <name type="scientific">Chironomus riparius</name>
    <dbReference type="NCBI Taxonomy" id="315576"/>
    <lineage>
        <taxon>Eukaryota</taxon>
        <taxon>Metazoa</taxon>
        <taxon>Ecdysozoa</taxon>
        <taxon>Arthropoda</taxon>
        <taxon>Hexapoda</taxon>
        <taxon>Insecta</taxon>
        <taxon>Pterygota</taxon>
        <taxon>Neoptera</taxon>
        <taxon>Endopterygota</taxon>
        <taxon>Diptera</taxon>
        <taxon>Nematocera</taxon>
        <taxon>Chironomoidea</taxon>
        <taxon>Chironomidae</taxon>
        <taxon>Chironominae</taxon>
        <taxon>Chironomus</taxon>
    </lineage>
</organism>
<dbReference type="GO" id="GO:0019825">
    <property type="term" value="F:oxygen binding"/>
    <property type="evidence" value="ECO:0007669"/>
    <property type="project" value="InterPro"/>
</dbReference>
<evidence type="ECO:0000256" key="4">
    <source>
        <dbReference type="ARBA" id="ARBA00022723"/>
    </source>
</evidence>
<keyword evidence="1 6" id="KW-0813">Transport</keyword>
<dbReference type="EMBL" id="OU895877">
    <property type="protein sequence ID" value="CAG9797082.1"/>
    <property type="molecule type" value="Genomic_DNA"/>
</dbReference>
<dbReference type="SUPFAM" id="SSF46458">
    <property type="entry name" value="Globin-like"/>
    <property type="match status" value="1"/>
</dbReference>
<feature type="compositionally biased region" description="Polar residues" evidence="7">
    <location>
        <begin position="1"/>
        <end position="17"/>
    </location>
</feature>
<dbReference type="Gene3D" id="1.10.490.10">
    <property type="entry name" value="Globins"/>
    <property type="match status" value="1"/>
</dbReference>
<dbReference type="GO" id="GO:0046872">
    <property type="term" value="F:metal ion binding"/>
    <property type="evidence" value="ECO:0007669"/>
    <property type="project" value="UniProtKB-KW"/>
</dbReference>
<dbReference type="PANTHER" id="PTHR47217">
    <property type="entry name" value="GLOBIN-LIKE PROTEIN"/>
    <property type="match status" value="1"/>
</dbReference>
<dbReference type="Proteomes" id="UP001153620">
    <property type="component" value="Chromosome 1"/>
</dbReference>
<evidence type="ECO:0000256" key="2">
    <source>
        <dbReference type="ARBA" id="ARBA00022617"/>
    </source>
</evidence>
<gene>
    <name evidence="9" type="ORF">CHIRRI_LOCUS83</name>
</gene>
<protein>
    <recommendedName>
        <fullName evidence="8">Globin domain-containing protein</fullName>
    </recommendedName>
</protein>
<evidence type="ECO:0000256" key="6">
    <source>
        <dbReference type="RuleBase" id="RU000356"/>
    </source>
</evidence>
<proteinExistence type="inferred from homology"/>
<name>A0A9N9RHU2_9DIPT</name>
<accession>A0A9N9RHU2</accession>
<reference evidence="9" key="2">
    <citation type="submission" date="2022-10" db="EMBL/GenBank/DDBJ databases">
        <authorList>
            <consortium name="ENA_rothamsted_submissions"/>
            <consortium name="culmorum"/>
            <person name="King R."/>
        </authorList>
    </citation>
    <scope>NUCLEOTIDE SEQUENCE</scope>
</reference>
<reference evidence="9" key="1">
    <citation type="submission" date="2022-01" db="EMBL/GenBank/DDBJ databases">
        <authorList>
            <person name="King R."/>
        </authorList>
    </citation>
    <scope>NUCLEOTIDE SEQUENCE</scope>
</reference>
<dbReference type="OrthoDB" id="7779786at2759"/>
<dbReference type="GO" id="GO:0020037">
    <property type="term" value="F:heme binding"/>
    <property type="evidence" value="ECO:0007669"/>
    <property type="project" value="InterPro"/>
</dbReference>
<keyword evidence="10" id="KW-1185">Reference proteome</keyword>
<dbReference type="PROSITE" id="PS01033">
    <property type="entry name" value="GLOBIN"/>
    <property type="match status" value="1"/>
</dbReference>
<dbReference type="GO" id="GO:0005344">
    <property type="term" value="F:oxygen carrier activity"/>
    <property type="evidence" value="ECO:0007669"/>
    <property type="project" value="UniProtKB-KW"/>
</dbReference>
<feature type="region of interest" description="Disordered" evidence="7">
    <location>
        <begin position="1"/>
        <end position="21"/>
    </location>
</feature>
<dbReference type="InterPro" id="IPR044399">
    <property type="entry name" value="Mb-like_M"/>
</dbReference>
<evidence type="ECO:0000259" key="8">
    <source>
        <dbReference type="PROSITE" id="PS01033"/>
    </source>
</evidence>
<keyword evidence="2 6" id="KW-0349">Heme</keyword>
<dbReference type="InterPro" id="IPR012292">
    <property type="entry name" value="Globin/Proto"/>
</dbReference>
<dbReference type="PANTHER" id="PTHR47217:SF1">
    <property type="entry name" value="GLOBIN-LIKE PROTEIN"/>
    <property type="match status" value="1"/>
</dbReference>
<evidence type="ECO:0000313" key="9">
    <source>
        <dbReference type="EMBL" id="CAG9797082.1"/>
    </source>
</evidence>
<dbReference type="InterPro" id="IPR000971">
    <property type="entry name" value="Globin"/>
</dbReference>
<comment type="similarity">
    <text evidence="6">Belongs to the globin family.</text>
</comment>
<dbReference type="AlphaFoldDB" id="A0A9N9RHU2"/>
<keyword evidence="3 6" id="KW-0561">Oxygen transport</keyword>
<dbReference type="CDD" id="cd01040">
    <property type="entry name" value="Mb-like"/>
    <property type="match status" value="1"/>
</dbReference>